<sequence>MNQAQEKITAILHTRRKELPEIERQIARWEKLKHELSGLESVVSTLRKHETTDDQTQQTLSTLRFSPVYEAISDTVASLSLLKARFSRSTLNIGVSGRARVGKSTLLQSISGLDDEQIPTGSGLPVTAVRSRIFHSVHSRATLTLHNYESFRVDVLQPYHAALDLPEAPQTLEQFASYQYPRSDAELSEAKQQESTAIPVLRRLKEMQAALPSYREYLTGAEKVVGLDDLRKFVAYPTAEEEDAAHHTGRPAPRPYLAVKDVQIECPFPYAQVNELGIVDLPGLGELAANAEEHHLEGLQNDVDLVMLVKRPLEGMAYWGKEDGAATNLLDKARGFIQNRRDFVYLVINTGGVDEAKIKALRGDILRSVNDGQPDKHFHVLETNTADPKDVYDNALVPVLNHLAERLPVMDKQVRDGTTALASNVTQRVEQILGDIAAALVKGKSSNLDSSEQEILIREADDLRLKLAVSLSEEITELHKKARQDSGPEFQAYEDAVDQAYNNVNAWIDNGFGHGAEKWCEKAYARFARDRNSAGFAGDELNHIRVEISNFFSGIDQHFKTALEALWNHLADDIINPRFGNLLQGKSGEAALSTLRHLMAEAEEPCVGLSQAVQELLALRLDYRTQLHPKVRRALDDLQSEVEDPETGEKKARFTVDLTPAGAERLLREMASLARAAAYRTRKALMQEAMVPALVIHAAVEQFDDALIRSGDSEKEFRRMARCYRDDIWPGLFAGVEAATAKSVAVINAVKAVRHTLAS</sequence>
<dbReference type="InterPro" id="IPR027417">
    <property type="entry name" value="P-loop_NTPase"/>
</dbReference>
<reference evidence="1 2" key="1">
    <citation type="submission" date="2015-06" db="EMBL/GenBank/DDBJ databases">
        <title>Improved classification and identification of acetic acid bacteria using matrix-assisted laser desorption/ionization time-of-flight mass spectrometry; Gluconobacter nephelii and Gluconobacter uchimurae are later heterotypic synonyms of Gluconobacter japonicus and Gluconobacter oxydans, respectively.</title>
        <authorList>
            <person name="Li L."/>
            <person name="Cleenwerck I."/>
            <person name="De Vuyst L."/>
            <person name="Vandamme P."/>
        </authorList>
    </citation>
    <scope>NUCLEOTIDE SEQUENCE [LARGE SCALE GENOMIC DNA]</scope>
    <source>
        <strain evidence="1 2">LMG 1552</strain>
    </source>
</reference>
<accession>A0A149RMM5</accession>
<dbReference type="SUPFAM" id="SSF52540">
    <property type="entry name" value="P-loop containing nucleoside triphosphate hydrolases"/>
    <property type="match status" value="1"/>
</dbReference>
<protein>
    <recommendedName>
        <fullName evidence="3">Dynamin family protein</fullName>
    </recommendedName>
</protein>
<comment type="caution">
    <text evidence="1">The sequence shown here is derived from an EMBL/GenBank/DDBJ whole genome shotgun (WGS) entry which is preliminary data.</text>
</comment>
<evidence type="ECO:0000313" key="2">
    <source>
        <dbReference type="Proteomes" id="UP000075526"/>
    </source>
</evidence>
<dbReference type="EMBL" id="LHZF01000167">
    <property type="protein sequence ID" value="KXV15196.1"/>
    <property type="molecule type" value="Genomic_DNA"/>
</dbReference>
<dbReference type="RefSeq" id="WP_061508428.1">
    <property type="nucleotide sequence ID" value="NZ_LHZF01000167.1"/>
</dbReference>
<gene>
    <name evidence="1" type="ORF">AD933_09445</name>
</gene>
<dbReference type="Proteomes" id="UP000075526">
    <property type="component" value="Unassembled WGS sequence"/>
</dbReference>
<organism evidence="1 2">
    <name type="scientific">Acetobacter malorum</name>
    <dbReference type="NCBI Taxonomy" id="178901"/>
    <lineage>
        <taxon>Bacteria</taxon>
        <taxon>Pseudomonadati</taxon>
        <taxon>Pseudomonadota</taxon>
        <taxon>Alphaproteobacteria</taxon>
        <taxon>Acetobacterales</taxon>
        <taxon>Acetobacteraceae</taxon>
        <taxon>Acetobacter</taxon>
    </lineage>
</organism>
<proteinExistence type="predicted"/>
<evidence type="ECO:0000313" key="1">
    <source>
        <dbReference type="EMBL" id="KXV15196.1"/>
    </source>
</evidence>
<dbReference type="PATRIC" id="fig|178901.13.peg.2783"/>
<dbReference type="AlphaFoldDB" id="A0A149RMM5"/>
<name>A0A149RMM5_9PROT</name>
<evidence type="ECO:0008006" key="3">
    <source>
        <dbReference type="Google" id="ProtNLM"/>
    </source>
</evidence>